<name>A0A1I0FJX5_9FIRM</name>
<dbReference type="GeneID" id="78288645"/>
<dbReference type="RefSeq" id="WP_092354343.1">
    <property type="nucleotide sequence ID" value="NZ_FOIN01000020.1"/>
</dbReference>
<dbReference type="PROSITE" id="PS51257">
    <property type="entry name" value="PROKAR_LIPOPROTEIN"/>
    <property type="match status" value="1"/>
</dbReference>
<keyword evidence="2" id="KW-1185">Reference proteome</keyword>
<protein>
    <recommendedName>
        <fullName evidence="3">Lipoprotein</fullName>
    </recommendedName>
</protein>
<evidence type="ECO:0000313" key="2">
    <source>
        <dbReference type="Proteomes" id="UP000198558"/>
    </source>
</evidence>
<evidence type="ECO:0008006" key="3">
    <source>
        <dbReference type="Google" id="ProtNLM"/>
    </source>
</evidence>
<sequence>MNKKIYNLSLKKVLLVISLLMIIVGCKSKTIEIPSVETSENEKTPVADNHILPVSLNDDEASISSAYLMSEENEFSSTFVCKYDIGVHSNSYKIIIKSKYQEIVEHLEMDIPSSLNITNLYITMDNYTFIVALFNGTELISKQTLDISKYNQESENFVCKGSTNNKTLVTGLSKKLNNDLSIFDTTLLMVHGDEKWNEDNEERIRLTVTLEEQ</sequence>
<dbReference type="AlphaFoldDB" id="A0A1I0FJX5"/>
<dbReference type="Proteomes" id="UP000198558">
    <property type="component" value="Unassembled WGS sequence"/>
</dbReference>
<reference evidence="2" key="1">
    <citation type="submission" date="2016-10" db="EMBL/GenBank/DDBJ databases">
        <authorList>
            <person name="Varghese N."/>
            <person name="Submissions S."/>
        </authorList>
    </citation>
    <scope>NUCLEOTIDE SEQUENCE [LARGE SCALE GENOMIC DNA]</scope>
    <source>
        <strain evidence="2">DSM 1551</strain>
    </source>
</reference>
<evidence type="ECO:0000313" key="1">
    <source>
        <dbReference type="EMBL" id="SET58372.1"/>
    </source>
</evidence>
<gene>
    <name evidence="1" type="ORF">SAMN04489758_1206</name>
</gene>
<dbReference type="EMBL" id="FOIN01000020">
    <property type="protein sequence ID" value="SET58372.1"/>
    <property type="molecule type" value="Genomic_DNA"/>
</dbReference>
<proteinExistence type="predicted"/>
<organism evidence="1 2">
    <name type="scientific">Thomasclavelia cocleata</name>
    <dbReference type="NCBI Taxonomy" id="69824"/>
    <lineage>
        <taxon>Bacteria</taxon>
        <taxon>Bacillati</taxon>
        <taxon>Bacillota</taxon>
        <taxon>Erysipelotrichia</taxon>
        <taxon>Erysipelotrichales</taxon>
        <taxon>Coprobacillaceae</taxon>
        <taxon>Thomasclavelia</taxon>
    </lineage>
</organism>
<accession>A0A1I0FJX5</accession>
<dbReference type="OrthoDB" id="1654554at2"/>